<sequence length="300" mass="34555">MNCVEQDYLNLVDQVISCGDYHIDRTKVGTYSLFGKHLEFDLSEGIVPLLTTKKIVYANILKELLWVMKGLTNSNLLNEIGVKVWNDNGSRKFLDSCGFHFRKEGDLGPIYGFQWRHAGAQYIDCDTDYTGQGIDQLSQVIETIKNNPGCRRIIIDSWNVSQLSDMALPPCHCLVQFYIRNKIYLDCQLYQRSADLGLGVPYNIGFYSFLVCVLSKWCNLTPGKFIHTFGDVHVYSNHVDQLKIQLNRKPYTFPKVKFVGNFTLKDLDNLNLQECCDMWCDSFEVIEYSHHPFIKMPMAI</sequence>
<keyword evidence="2" id="KW-0489">Methyltransferase</keyword>
<dbReference type="PRINTS" id="PR00108">
    <property type="entry name" value="THYMDSNTHASE"/>
</dbReference>
<dbReference type="GO" id="GO:0032259">
    <property type="term" value="P:methylation"/>
    <property type="evidence" value="ECO:0007669"/>
    <property type="project" value="UniProtKB-KW"/>
</dbReference>
<dbReference type="Proteomes" id="UP000112896">
    <property type="component" value="Segment"/>
</dbReference>
<keyword evidence="3" id="KW-0808">Transferase</keyword>
<dbReference type="CDD" id="cd00351">
    <property type="entry name" value="TS_Pyrimidine_HMase"/>
    <property type="match status" value="1"/>
</dbReference>
<feature type="domain" description="Thymidylate synthase/dCMP hydroxymethylase" evidence="5">
    <location>
        <begin position="6"/>
        <end position="300"/>
    </location>
</feature>
<dbReference type="InterPro" id="IPR036926">
    <property type="entry name" value="Thymidate_synth/dCMP_Mease_sf"/>
</dbReference>
<proteinExistence type="inferred from homology"/>
<keyword evidence="4" id="KW-0545">Nucleotide biosynthesis</keyword>
<dbReference type="FunFam" id="3.30.572.10:FF:000013">
    <property type="entry name" value="Thymidylate synthase"/>
    <property type="match status" value="1"/>
</dbReference>
<organism evidence="6 7">
    <name type="scientific">Wiseana iridescent virus</name>
    <name type="common">WIV</name>
    <name type="synonym">Insect iridescent virus type 9</name>
    <dbReference type="NCBI Taxonomy" id="68347"/>
    <lineage>
        <taxon>Viruses</taxon>
        <taxon>Varidnaviria</taxon>
        <taxon>Bamfordvirae</taxon>
        <taxon>Nucleocytoviricota</taxon>
        <taxon>Megaviricetes</taxon>
        <taxon>Pimascovirales</taxon>
        <taxon>Pimascovirales incertae sedis</taxon>
        <taxon>Iridoviridae</taxon>
        <taxon>Betairidovirinae</taxon>
        <taxon>Chloriridovirus</taxon>
        <taxon>Chloriridovirus wiseana1</taxon>
        <taxon>Invertebrate iridescent virus 9</taxon>
    </lineage>
</organism>
<protein>
    <recommendedName>
        <fullName evidence="1">thymidylate synthase</fullName>
        <ecNumber evidence="1">2.1.1.45</ecNumber>
    </recommendedName>
</protein>
<dbReference type="EMBL" id="GQ918152">
    <property type="protein sequence ID" value="ADO00440.1"/>
    <property type="molecule type" value="Genomic_DNA"/>
</dbReference>
<organismHost>
    <name type="scientific">Wiseana cervinata</name>
    <dbReference type="NCBI Taxonomy" id="107013"/>
</organismHost>
<evidence type="ECO:0000313" key="7">
    <source>
        <dbReference type="Proteomes" id="UP000112896"/>
    </source>
</evidence>
<reference evidence="6 7" key="1">
    <citation type="journal article" date="2011" name="J. Virol.">
        <title>Genomic and proteomic analysis of invertebrate iridovirus type 9.</title>
        <authorList>
            <person name="Wong C.K."/>
            <person name="Young V.L."/>
            <person name="Kleffmann T."/>
            <person name="Ward V.K."/>
        </authorList>
    </citation>
    <scope>NUCLEOTIDE SEQUENCE [LARGE SCALE GENOMIC DNA]</scope>
</reference>
<dbReference type="PANTHER" id="PTHR11548">
    <property type="entry name" value="THYMIDYLATE SYNTHASE 1"/>
    <property type="match status" value="1"/>
</dbReference>
<accession>G0T5C2</accession>
<evidence type="ECO:0000313" key="6">
    <source>
        <dbReference type="EMBL" id="ADO00440.1"/>
    </source>
</evidence>
<keyword evidence="7" id="KW-1185">Reference proteome</keyword>
<dbReference type="EC" id="2.1.1.45" evidence="1"/>
<name>G0T5C2_IRV9</name>
<dbReference type="InterPro" id="IPR045097">
    <property type="entry name" value="Thymidate_synth/dCMP_Mease"/>
</dbReference>
<dbReference type="Gene3D" id="3.30.572.10">
    <property type="entry name" value="Thymidylate synthase/dCMP hydroxymethylase domain"/>
    <property type="match status" value="1"/>
</dbReference>
<dbReference type="GeneID" id="10963818"/>
<dbReference type="InterPro" id="IPR000398">
    <property type="entry name" value="Thymidylate_synthase"/>
</dbReference>
<dbReference type="HAMAP" id="MF_00008">
    <property type="entry name" value="Thymidy_synth_bact"/>
    <property type="match status" value="1"/>
</dbReference>
<dbReference type="Pfam" id="PF00303">
    <property type="entry name" value="Thymidylat_synt"/>
    <property type="match status" value="1"/>
</dbReference>
<dbReference type="GO" id="GO:0006231">
    <property type="term" value="P:dTMP biosynthetic process"/>
    <property type="evidence" value="ECO:0007669"/>
    <property type="project" value="InterPro"/>
</dbReference>
<dbReference type="PANTHER" id="PTHR11548:SF2">
    <property type="entry name" value="THYMIDYLATE SYNTHASE"/>
    <property type="match status" value="1"/>
</dbReference>
<dbReference type="KEGG" id="vg:10963818"/>
<evidence type="ECO:0000256" key="4">
    <source>
        <dbReference type="ARBA" id="ARBA00022727"/>
    </source>
</evidence>
<dbReference type="NCBIfam" id="TIGR03284">
    <property type="entry name" value="thym_sym"/>
    <property type="match status" value="1"/>
</dbReference>
<evidence type="ECO:0000259" key="5">
    <source>
        <dbReference type="Pfam" id="PF00303"/>
    </source>
</evidence>
<evidence type="ECO:0000256" key="3">
    <source>
        <dbReference type="ARBA" id="ARBA00022679"/>
    </source>
</evidence>
<dbReference type="InterPro" id="IPR023451">
    <property type="entry name" value="Thymidate_synth/dCMP_Mease_dom"/>
</dbReference>
<dbReference type="RefSeq" id="YP_004732879.1">
    <property type="nucleotide sequence ID" value="NC_015780.1"/>
</dbReference>
<evidence type="ECO:0000256" key="1">
    <source>
        <dbReference type="ARBA" id="ARBA00011947"/>
    </source>
</evidence>
<dbReference type="GO" id="GO:0004799">
    <property type="term" value="F:thymidylate synthase activity"/>
    <property type="evidence" value="ECO:0007669"/>
    <property type="project" value="UniProtKB-EC"/>
</dbReference>
<dbReference type="SUPFAM" id="SSF55831">
    <property type="entry name" value="Thymidylate synthase/dCMP hydroxymethylase"/>
    <property type="match status" value="1"/>
</dbReference>
<evidence type="ECO:0000256" key="2">
    <source>
        <dbReference type="ARBA" id="ARBA00022603"/>
    </source>
</evidence>